<feature type="domain" description="EF-hand" evidence="4">
    <location>
        <begin position="88"/>
        <end position="123"/>
    </location>
</feature>
<evidence type="ECO:0000313" key="5">
    <source>
        <dbReference type="EMBL" id="KAL3343506.1"/>
    </source>
</evidence>
<dbReference type="Proteomes" id="UP001627284">
    <property type="component" value="Unassembled WGS sequence"/>
</dbReference>
<evidence type="ECO:0000256" key="1">
    <source>
        <dbReference type="ARBA" id="ARBA00022723"/>
    </source>
</evidence>
<keyword evidence="1" id="KW-0479">Metal-binding</keyword>
<dbReference type="CDD" id="cd00051">
    <property type="entry name" value="EFh"/>
    <property type="match status" value="2"/>
</dbReference>
<feature type="domain" description="EF-hand" evidence="4">
    <location>
        <begin position="163"/>
        <end position="196"/>
    </location>
</feature>
<evidence type="ECO:0000256" key="3">
    <source>
        <dbReference type="ARBA" id="ARBA00022837"/>
    </source>
</evidence>
<evidence type="ECO:0000256" key="2">
    <source>
        <dbReference type="ARBA" id="ARBA00022737"/>
    </source>
</evidence>
<keyword evidence="6" id="KW-1185">Reference proteome</keyword>
<comment type="caution">
    <text evidence="5">The sequence shown here is derived from an EMBL/GenBank/DDBJ whole genome shotgun (WGS) entry which is preliminary data.</text>
</comment>
<protein>
    <recommendedName>
        <fullName evidence="4">EF-hand domain-containing protein</fullName>
    </recommendedName>
</protein>
<dbReference type="InterPro" id="IPR018247">
    <property type="entry name" value="EF_Hand_1_Ca_BS"/>
</dbReference>
<dbReference type="GO" id="GO:0046872">
    <property type="term" value="F:metal ion binding"/>
    <property type="evidence" value="ECO:0007669"/>
    <property type="project" value="UniProtKB-KW"/>
</dbReference>
<feature type="domain" description="EF-hand" evidence="4">
    <location>
        <begin position="127"/>
        <end position="162"/>
    </location>
</feature>
<dbReference type="PROSITE" id="PS50222">
    <property type="entry name" value="EF_HAND_2"/>
    <property type="match status" value="4"/>
</dbReference>
<accession>A0ABD2SI21</accession>
<feature type="domain" description="EF-hand" evidence="4">
    <location>
        <begin position="52"/>
        <end position="87"/>
    </location>
</feature>
<reference evidence="5 6" key="1">
    <citation type="submission" date="2024-05" db="EMBL/GenBank/DDBJ databases">
        <title>De novo assembly of an allotetraploid wild potato.</title>
        <authorList>
            <person name="Hosaka A.J."/>
        </authorList>
    </citation>
    <scope>NUCLEOTIDE SEQUENCE [LARGE SCALE GENOMIC DNA]</scope>
    <source>
        <tissue evidence="5">Young leaves</tissue>
    </source>
</reference>
<name>A0ABD2SI21_9SOLN</name>
<dbReference type="Gene3D" id="1.10.238.10">
    <property type="entry name" value="EF-hand"/>
    <property type="match status" value="2"/>
</dbReference>
<dbReference type="AlphaFoldDB" id="A0ABD2SI21"/>
<feature type="non-terminal residue" evidence="5">
    <location>
        <position position="1"/>
    </location>
</feature>
<dbReference type="InterPro" id="IPR002048">
    <property type="entry name" value="EF_hand_dom"/>
</dbReference>
<dbReference type="PROSITE" id="PS00018">
    <property type="entry name" value="EF_HAND_1"/>
    <property type="match status" value="4"/>
</dbReference>
<dbReference type="Pfam" id="PF13499">
    <property type="entry name" value="EF-hand_7"/>
    <property type="match status" value="2"/>
</dbReference>
<organism evidence="5 6">
    <name type="scientific">Solanum stoloniferum</name>
    <dbReference type="NCBI Taxonomy" id="62892"/>
    <lineage>
        <taxon>Eukaryota</taxon>
        <taxon>Viridiplantae</taxon>
        <taxon>Streptophyta</taxon>
        <taxon>Embryophyta</taxon>
        <taxon>Tracheophyta</taxon>
        <taxon>Spermatophyta</taxon>
        <taxon>Magnoliopsida</taxon>
        <taxon>eudicotyledons</taxon>
        <taxon>Gunneridae</taxon>
        <taxon>Pentapetalae</taxon>
        <taxon>asterids</taxon>
        <taxon>lamiids</taxon>
        <taxon>Solanales</taxon>
        <taxon>Solanaceae</taxon>
        <taxon>Solanoideae</taxon>
        <taxon>Solaneae</taxon>
        <taxon>Solanum</taxon>
    </lineage>
</organism>
<keyword evidence="3" id="KW-0106">Calcium</keyword>
<evidence type="ECO:0000313" key="6">
    <source>
        <dbReference type="Proteomes" id="UP001627284"/>
    </source>
</evidence>
<dbReference type="FunFam" id="1.10.238.10:FF:000001">
    <property type="entry name" value="Calmodulin 1"/>
    <property type="match status" value="1"/>
</dbReference>
<dbReference type="InterPro" id="IPR039647">
    <property type="entry name" value="EF_hand_pair_protein_CML-like"/>
</dbReference>
<keyword evidence="2" id="KW-0677">Repeat</keyword>
<dbReference type="PANTHER" id="PTHR10891">
    <property type="entry name" value="EF-HAND CALCIUM-BINDING DOMAIN CONTAINING PROTEIN"/>
    <property type="match status" value="1"/>
</dbReference>
<dbReference type="EMBL" id="JBJKTR010000015">
    <property type="protein sequence ID" value="KAL3343506.1"/>
    <property type="molecule type" value="Genomic_DNA"/>
</dbReference>
<dbReference type="InterPro" id="IPR011992">
    <property type="entry name" value="EF-hand-dom_pair"/>
</dbReference>
<proteinExistence type="predicted"/>
<dbReference type="SMART" id="SM00054">
    <property type="entry name" value="EFh"/>
    <property type="match status" value="4"/>
</dbReference>
<gene>
    <name evidence="5" type="ORF">AABB24_027172</name>
</gene>
<sequence length="196" mass="21499">KHFPPIYRRISAIISTITSLPLSHTITSKSTAMAATDNVNNNSVSKPSLYLQNMDEVQKVFQRFDTNGDGMISGDELSGVINALGSDTSPEEVARMMDEIDADRDGFISLKEFAEFCKGDINSVGDGGVKELREAFDLYDQDSNGLISAAELHQILNRLGESCSVQDCTKMIKSVDSDGDGYVSFEEFKKMMTTSK</sequence>
<dbReference type="SUPFAM" id="SSF47473">
    <property type="entry name" value="EF-hand"/>
    <property type="match status" value="1"/>
</dbReference>
<evidence type="ECO:0000259" key="4">
    <source>
        <dbReference type="PROSITE" id="PS50222"/>
    </source>
</evidence>